<comment type="similarity">
    <text evidence="6">Belongs to the MIP/aquaporin (TC 1.A.8) family.</text>
</comment>
<name>A0A640KTU5_LEITA</name>
<keyword evidence="5 7" id="KW-0472">Membrane</keyword>
<evidence type="ECO:0000313" key="9">
    <source>
        <dbReference type="Proteomes" id="UP000419144"/>
    </source>
</evidence>
<dbReference type="AlphaFoldDB" id="A0A640KTU5"/>
<dbReference type="GO" id="GO:0016020">
    <property type="term" value="C:membrane"/>
    <property type="evidence" value="ECO:0007669"/>
    <property type="project" value="UniProtKB-SubCell"/>
</dbReference>
<dbReference type="OrthoDB" id="3222at2759"/>
<feature type="transmembrane region" description="Helical" evidence="7">
    <location>
        <begin position="256"/>
        <end position="281"/>
    </location>
</feature>
<keyword evidence="3 6" id="KW-0812">Transmembrane</keyword>
<evidence type="ECO:0000256" key="4">
    <source>
        <dbReference type="ARBA" id="ARBA00022989"/>
    </source>
</evidence>
<evidence type="ECO:0000256" key="2">
    <source>
        <dbReference type="ARBA" id="ARBA00022448"/>
    </source>
</evidence>
<feature type="transmembrane region" description="Helical" evidence="7">
    <location>
        <begin position="212"/>
        <end position="236"/>
    </location>
</feature>
<feature type="transmembrane region" description="Helical" evidence="7">
    <location>
        <begin position="181"/>
        <end position="200"/>
    </location>
</feature>
<dbReference type="PROSITE" id="PS00221">
    <property type="entry name" value="MIP"/>
    <property type="match status" value="1"/>
</dbReference>
<evidence type="ECO:0000256" key="6">
    <source>
        <dbReference type="RuleBase" id="RU000477"/>
    </source>
</evidence>
<dbReference type="Proteomes" id="UP000419144">
    <property type="component" value="Unassembled WGS sequence"/>
</dbReference>
<feature type="transmembrane region" description="Helical" evidence="7">
    <location>
        <begin position="43"/>
        <end position="64"/>
    </location>
</feature>
<dbReference type="Pfam" id="PF00230">
    <property type="entry name" value="MIP"/>
    <property type="match status" value="1"/>
</dbReference>
<feature type="transmembrane region" description="Helical" evidence="7">
    <location>
        <begin position="76"/>
        <end position="97"/>
    </location>
</feature>
<reference evidence="8" key="1">
    <citation type="submission" date="2019-11" db="EMBL/GenBank/DDBJ databases">
        <title>Leishmania tarentolae CDS.</title>
        <authorList>
            <person name="Goto Y."/>
            <person name="Yamagishi J."/>
        </authorList>
    </citation>
    <scope>NUCLEOTIDE SEQUENCE [LARGE SCALE GENOMIC DNA]</scope>
    <source>
        <strain evidence="8">Parrot Tar II</strain>
    </source>
</reference>
<dbReference type="InterPro" id="IPR022357">
    <property type="entry name" value="MIP_CS"/>
</dbReference>
<evidence type="ECO:0000313" key="8">
    <source>
        <dbReference type="EMBL" id="GET92454.1"/>
    </source>
</evidence>
<evidence type="ECO:0000256" key="5">
    <source>
        <dbReference type="ARBA" id="ARBA00023136"/>
    </source>
</evidence>
<dbReference type="PRINTS" id="PR00783">
    <property type="entry name" value="MINTRINSICP"/>
</dbReference>
<protein>
    <submittedName>
        <fullName evidence="8">Aquaporin 9, putative</fullName>
    </submittedName>
</protein>
<dbReference type="InterPro" id="IPR000425">
    <property type="entry name" value="MIP"/>
</dbReference>
<accession>A0A640KTU5</accession>
<keyword evidence="9" id="KW-1185">Reference proteome</keyword>
<evidence type="ECO:0000256" key="7">
    <source>
        <dbReference type="SAM" id="Phobius"/>
    </source>
</evidence>
<evidence type="ECO:0000256" key="1">
    <source>
        <dbReference type="ARBA" id="ARBA00004141"/>
    </source>
</evidence>
<feature type="transmembrane region" description="Helical" evidence="7">
    <location>
        <begin position="103"/>
        <end position="124"/>
    </location>
</feature>
<proteinExistence type="inferred from homology"/>
<dbReference type="SUPFAM" id="SSF81338">
    <property type="entry name" value="Aquaporin-like"/>
    <property type="match status" value="1"/>
</dbReference>
<dbReference type="PANTHER" id="PTHR45724">
    <property type="entry name" value="AQUAPORIN NIP2-1"/>
    <property type="match status" value="1"/>
</dbReference>
<keyword evidence="2 6" id="KW-0813">Transport</keyword>
<sequence length="297" mass="32891">MCFYTCGCCWVATLFPSLRSDWRIMAHPFNIYHILFHCHFFFFFPLSDYLVSSFIFLCSFAAECRHRMLSEFCSQLVAEFVGTFLLVLTITLASVGVGALAPIPIGFMLAAMCFTFGYISGAHFNPAISFSVFMNRKMTLRRTVMYMVVQLAGSFCASLYASAIIGLEIPAPVANSDLSNTWQVLLCELVYTFALTSVVLHVCFSRQRSNDFYGFAIGMTLMAAGFSVGGFTGGAFNPAVATGTQLVLCVYKNCDPLLYVWVYWIAPICGAFIASVVYQLLDTHESVPVIIGKEAVY</sequence>
<comment type="subcellular location">
    <subcellularLocation>
        <location evidence="1">Membrane</location>
        <topology evidence="1">Multi-pass membrane protein</topology>
    </subcellularLocation>
</comment>
<organism evidence="8 9">
    <name type="scientific">Leishmania tarentolae</name>
    <name type="common">Sauroleishmania tarentolae</name>
    <dbReference type="NCBI Taxonomy" id="5689"/>
    <lineage>
        <taxon>Eukaryota</taxon>
        <taxon>Discoba</taxon>
        <taxon>Euglenozoa</taxon>
        <taxon>Kinetoplastea</taxon>
        <taxon>Metakinetoplastina</taxon>
        <taxon>Trypanosomatida</taxon>
        <taxon>Trypanosomatidae</taxon>
        <taxon>Leishmaniinae</taxon>
        <taxon>Leishmania</taxon>
        <taxon>lizard Leishmania</taxon>
    </lineage>
</organism>
<dbReference type="InterPro" id="IPR023271">
    <property type="entry name" value="Aquaporin-like"/>
</dbReference>
<dbReference type="GO" id="GO:0015267">
    <property type="term" value="F:channel activity"/>
    <property type="evidence" value="ECO:0007669"/>
    <property type="project" value="InterPro"/>
</dbReference>
<gene>
    <name evidence="8" type="ORF">LtaPh_3437900</name>
</gene>
<comment type="caution">
    <text evidence="8">The sequence shown here is derived from an EMBL/GenBank/DDBJ whole genome shotgun (WGS) entry which is preliminary data.</text>
</comment>
<feature type="transmembrane region" description="Helical" evidence="7">
    <location>
        <begin position="144"/>
        <end position="169"/>
    </location>
</feature>
<dbReference type="PANTHER" id="PTHR45724:SF13">
    <property type="entry name" value="AQUAPORIN NIP1-1-RELATED"/>
    <property type="match status" value="1"/>
</dbReference>
<dbReference type="InterPro" id="IPR034294">
    <property type="entry name" value="Aquaporin_transptr"/>
</dbReference>
<dbReference type="Gene3D" id="1.20.1080.10">
    <property type="entry name" value="Glycerol uptake facilitator protein"/>
    <property type="match status" value="1"/>
</dbReference>
<dbReference type="VEuPathDB" id="TriTrypDB:LtaPh_3437900"/>
<dbReference type="EMBL" id="BLBS01000054">
    <property type="protein sequence ID" value="GET92454.1"/>
    <property type="molecule type" value="Genomic_DNA"/>
</dbReference>
<keyword evidence="4 7" id="KW-1133">Transmembrane helix</keyword>
<evidence type="ECO:0000256" key="3">
    <source>
        <dbReference type="ARBA" id="ARBA00022692"/>
    </source>
</evidence>